<dbReference type="GO" id="GO:0043041">
    <property type="term" value="P:amino acid activation for nonribosomal peptide biosynthetic process"/>
    <property type="evidence" value="ECO:0007669"/>
    <property type="project" value="TreeGrafter"/>
</dbReference>
<keyword evidence="4" id="KW-0045">Antibiotic biosynthesis</keyword>
<dbReference type="Gene3D" id="1.10.1200.10">
    <property type="entry name" value="ACP-like"/>
    <property type="match status" value="1"/>
</dbReference>
<dbReference type="PROSITE" id="PS00455">
    <property type="entry name" value="AMP_BINDING"/>
    <property type="match status" value="1"/>
</dbReference>
<reference evidence="7" key="1">
    <citation type="submission" date="2016-11" db="EMBL/GenBank/DDBJ databases">
        <authorList>
            <person name="Jaros S."/>
            <person name="Januszkiewicz K."/>
            <person name="Wedrychowicz H."/>
        </authorList>
    </citation>
    <scope>NUCLEOTIDE SEQUENCE [LARGE SCALE GENOMIC DNA]</scope>
    <source>
        <strain evidence="7">Y48</strain>
    </source>
</reference>
<dbReference type="PROSITE" id="PS00012">
    <property type="entry name" value="PHOSPHOPANTETHEINE"/>
    <property type="match status" value="1"/>
</dbReference>
<dbReference type="RefSeq" id="WP_071929721.1">
    <property type="nucleotide sequence ID" value="NZ_CP018082.1"/>
</dbReference>
<dbReference type="InterPro" id="IPR001242">
    <property type="entry name" value="Condensation_dom"/>
</dbReference>
<dbReference type="GO" id="GO:0008610">
    <property type="term" value="P:lipid biosynthetic process"/>
    <property type="evidence" value="ECO:0007669"/>
    <property type="project" value="UniProtKB-ARBA"/>
</dbReference>
<dbReference type="InterPro" id="IPR020806">
    <property type="entry name" value="PKS_PP-bd"/>
</dbReference>
<dbReference type="Pfam" id="PF00668">
    <property type="entry name" value="Condensation"/>
    <property type="match status" value="2"/>
</dbReference>
<dbReference type="GO" id="GO:0003824">
    <property type="term" value="F:catalytic activity"/>
    <property type="evidence" value="ECO:0007669"/>
    <property type="project" value="InterPro"/>
</dbReference>
<dbReference type="InterPro" id="IPR006162">
    <property type="entry name" value="Ppantetheine_attach_site"/>
</dbReference>
<dbReference type="GO" id="GO:0005737">
    <property type="term" value="C:cytoplasm"/>
    <property type="evidence" value="ECO:0007669"/>
    <property type="project" value="TreeGrafter"/>
</dbReference>
<dbReference type="InterPro" id="IPR000873">
    <property type="entry name" value="AMP-dep_synth/lig_dom"/>
</dbReference>
<dbReference type="SUPFAM" id="SSF56801">
    <property type="entry name" value="Acetyl-CoA synthetase-like"/>
    <property type="match status" value="1"/>
</dbReference>
<dbReference type="InterPro" id="IPR036736">
    <property type="entry name" value="ACP-like_sf"/>
</dbReference>
<dbReference type="NCBIfam" id="TIGR01733">
    <property type="entry name" value="AA-adenyl-dom"/>
    <property type="match status" value="1"/>
</dbReference>
<sequence>MTRTVATPPSITGNIALPLSAAQSSIWFAQQLQPQNPIFNIATACEIRGELDREVFDRAVEHTMGEASCLAMNIDAGGFTQRPGAPIAPLGEVIDLSGAADPWAAFHRFMHDDVTQVHDVSTGPTLRHELIRLAPARHLWFLRSHHALIDGYAVNLVFRRAALVYTALAAGREPRGGFGELGELLDEEQRYLDSAEHRADAEFWAAQLRDIGPGVVLVPGAERLARRVRFGEITLGAESFAQVNQLAEETGSSWGTVVTAAFAAYLARHTARRDITLGYPVMNRLGSAAARIPTMNVNLLPLAIEVDPSATPRELVSRTHAAVTRIQPHQRFRGAPVGDGTRLAGGFGDRIGPVVNVKPFGDELRFGALHGTIHSLYRGPVQDLSATISATTSGDLKIQCDADADLYSAEDLDRHLRALRRFVRAFAAPGAESGSDPTQVRAAGNPVTVRTLPVDDPDEITRIRDEWSGAGVAATASSAVSFGAEATLVEVFETSASADPDATAIVVDGRALSFGELDAHSNRLARHLIRQGVEVEDRVALHLASSVEMVIAILATWKAGAAYVPVDPTYPEDRVRYLLDDSAAAVVLTAADINGAIDGQARGDRKKADGSDTPHLDGSGRDLAEGRSDTDDAAVPAAERRGVLSADSAAYVIYTSGSTGKPKGVVVPHRGPLNLLRSHRHYTMDLAAGRPLRVLNTYSFSFDSSIGPLMWMLDGNELHALGRDAALDASGVVGYVRAHRIDYIDAVPVLMEQYVELGLLDGAHRPGRLAVGGEAVPNRFWTRLHEQRDLLAFNLYGPTEASVDSGFAVVADAPEPTIGRPTHGGRLYVLDPLLLPCGVGRAGELHIGGPQLARGYHDRFGLTAQRFVADPFEPGQRLYRTGDLVRWRADGQLEFIGRADDQVKIRGYRVELGEVETALARHVDAERVLAEVRSGSNGSIRLIAYLVRRDTEWSDAELDTLRRRLGDELPDYMIPSAFVGIAELPLGPNGKVDRAALPDPQRAVGGAHAVSDDRIGAICAAFAEILDLPGAGPDDDFFALGGDSIVSIRLTTQLKRIGVATTPRDVFECRTPTALSVRAEAASAPRISEPDGYGIGEIPLTPILARVLGQGGHIDRFSHAMVLHAPTDVSPGALTEAVAALRSTHDMLRVRLVTNPSARARLVVSPYDEVDGSGAVSEHLLDRAGDEHTVLDRLADRLDPATGDLLRVALLRYRDGTTPRVGVLVHHLTIDGVSWRILLDDLAAAYDLATTGLPVRLDPVPTSFRRWAESLREVGRTGALAAQLPFWKATATDRETSSFARELDPVRDTAATTRTHTVEVPAAVTERLLTDLPARFNAGVQDALLAALAVATASVLGETSFVADVEGHGREESTVEAADLSRTLGWFTSFYPVRIDLTDIDPAEVRAGTAAAGTVVKLAKEGLRAAPDSGVGYAILAELDPTAGELGQRPRPEILFNYLGRMGTGATGRPWSPADPDHPLQVRHDPTMPASHPLVVNAMAVPHPTGTVVRAEWTWPATLVPDATITSLQHCWLETLTALSTYLASTDTTGLTPSDTAVANLTQAEIDEFEADWDL</sequence>
<proteinExistence type="predicted"/>
<dbReference type="SUPFAM" id="SSF52777">
    <property type="entry name" value="CoA-dependent acyltransferases"/>
    <property type="match status" value="4"/>
</dbReference>
<evidence type="ECO:0000256" key="1">
    <source>
        <dbReference type="ARBA" id="ARBA00001957"/>
    </source>
</evidence>
<evidence type="ECO:0000256" key="4">
    <source>
        <dbReference type="ARBA" id="ARBA00023194"/>
    </source>
</evidence>
<dbReference type="SUPFAM" id="SSF47336">
    <property type="entry name" value="ACP-like"/>
    <property type="match status" value="1"/>
</dbReference>
<dbReference type="GO" id="GO:0031177">
    <property type="term" value="F:phosphopantetheine binding"/>
    <property type="evidence" value="ECO:0007669"/>
    <property type="project" value="InterPro"/>
</dbReference>
<dbReference type="CDD" id="cd05930">
    <property type="entry name" value="A_NRPS"/>
    <property type="match status" value="1"/>
</dbReference>
<dbReference type="PANTHER" id="PTHR45527:SF1">
    <property type="entry name" value="FATTY ACID SYNTHASE"/>
    <property type="match status" value="1"/>
</dbReference>
<dbReference type="SMART" id="SM00823">
    <property type="entry name" value="PKS_PP"/>
    <property type="match status" value="1"/>
</dbReference>
<dbReference type="FunFam" id="3.40.50.980:FF:000001">
    <property type="entry name" value="Non-ribosomal peptide synthetase"/>
    <property type="match status" value="1"/>
</dbReference>
<protein>
    <recommendedName>
        <fullName evidence="6">Carrier domain-containing protein</fullName>
    </recommendedName>
</protein>
<dbReference type="InterPro" id="IPR020845">
    <property type="entry name" value="AMP-binding_CS"/>
</dbReference>
<dbReference type="InterPro" id="IPR023213">
    <property type="entry name" value="CAT-like_dom_sf"/>
</dbReference>
<dbReference type="Gene3D" id="3.30.559.30">
    <property type="entry name" value="Nonribosomal peptide synthetase, condensation domain"/>
    <property type="match status" value="2"/>
</dbReference>
<organism evidence="7 8">
    <name type="scientific">Nocardia mangyaensis</name>
    <dbReference type="NCBI Taxonomy" id="2213200"/>
    <lineage>
        <taxon>Bacteria</taxon>
        <taxon>Bacillati</taxon>
        <taxon>Actinomycetota</taxon>
        <taxon>Actinomycetes</taxon>
        <taxon>Mycobacteriales</taxon>
        <taxon>Nocardiaceae</taxon>
        <taxon>Nocardia</taxon>
    </lineage>
</organism>
<dbReference type="Gene3D" id="2.30.38.10">
    <property type="entry name" value="Luciferase, Domain 3"/>
    <property type="match status" value="1"/>
</dbReference>
<feature type="region of interest" description="Disordered" evidence="5">
    <location>
        <begin position="600"/>
        <end position="635"/>
    </location>
</feature>
<dbReference type="InterPro" id="IPR045851">
    <property type="entry name" value="AMP-bd_C_sf"/>
</dbReference>
<dbReference type="UniPathway" id="UPA00011"/>
<accession>A0A1J0VX07</accession>
<dbReference type="Gene3D" id="3.30.300.30">
    <property type="match status" value="1"/>
</dbReference>
<dbReference type="PANTHER" id="PTHR45527">
    <property type="entry name" value="NONRIBOSOMAL PEPTIDE SYNTHETASE"/>
    <property type="match status" value="1"/>
</dbReference>
<dbReference type="NCBIfam" id="TIGR01720">
    <property type="entry name" value="NRPS-para261"/>
    <property type="match status" value="1"/>
</dbReference>
<evidence type="ECO:0000313" key="7">
    <source>
        <dbReference type="EMBL" id="APE36538.1"/>
    </source>
</evidence>
<evidence type="ECO:0000256" key="3">
    <source>
        <dbReference type="ARBA" id="ARBA00022553"/>
    </source>
</evidence>
<keyword evidence="3" id="KW-0597">Phosphoprotein</keyword>
<evidence type="ECO:0000313" key="8">
    <source>
        <dbReference type="Proteomes" id="UP000183810"/>
    </source>
</evidence>
<dbReference type="Gene3D" id="3.40.50.980">
    <property type="match status" value="2"/>
</dbReference>
<dbReference type="Gene3D" id="3.30.559.10">
    <property type="entry name" value="Chloramphenicol acetyltransferase-like domain"/>
    <property type="match status" value="2"/>
</dbReference>
<dbReference type="PROSITE" id="PS50075">
    <property type="entry name" value="CARRIER"/>
    <property type="match status" value="1"/>
</dbReference>
<dbReference type="OrthoDB" id="4501954at2"/>
<evidence type="ECO:0000256" key="5">
    <source>
        <dbReference type="SAM" id="MobiDB-lite"/>
    </source>
</evidence>
<dbReference type="InterPro" id="IPR010071">
    <property type="entry name" value="AA_adenyl_dom"/>
</dbReference>
<dbReference type="Proteomes" id="UP000183810">
    <property type="component" value="Chromosome"/>
</dbReference>
<dbReference type="Pfam" id="PF00550">
    <property type="entry name" value="PP-binding"/>
    <property type="match status" value="1"/>
</dbReference>
<gene>
    <name evidence="7" type="ORF">BOX37_24350</name>
</gene>
<dbReference type="KEGG" id="nsl:BOX37_24350"/>
<dbReference type="InterPro" id="IPR010060">
    <property type="entry name" value="NRPS_synth"/>
</dbReference>
<dbReference type="GO" id="GO:0044550">
    <property type="term" value="P:secondary metabolite biosynthetic process"/>
    <property type="evidence" value="ECO:0007669"/>
    <property type="project" value="TreeGrafter"/>
</dbReference>
<name>A0A1J0VX07_9NOCA</name>
<dbReference type="EMBL" id="CP018082">
    <property type="protein sequence ID" value="APE36538.1"/>
    <property type="molecule type" value="Genomic_DNA"/>
</dbReference>
<keyword evidence="8" id="KW-1185">Reference proteome</keyword>
<evidence type="ECO:0000256" key="2">
    <source>
        <dbReference type="ARBA" id="ARBA00022450"/>
    </source>
</evidence>
<comment type="cofactor">
    <cofactor evidence="1">
        <name>pantetheine 4'-phosphate</name>
        <dbReference type="ChEBI" id="CHEBI:47942"/>
    </cofactor>
</comment>
<dbReference type="Pfam" id="PF00501">
    <property type="entry name" value="AMP-binding"/>
    <property type="match status" value="1"/>
</dbReference>
<evidence type="ECO:0000259" key="6">
    <source>
        <dbReference type="PROSITE" id="PS50075"/>
    </source>
</evidence>
<dbReference type="InterPro" id="IPR009081">
    <property type="entry name" value="PP-bd_ACP"/>
</dbReference>
<feature type="compositionally biased region" description="Basic and acidic residues" evidence="5">
    <location>
        <begin position="601"/>
        <end position="630"/>
    </location>
</feature>
<dbReference type="GO" id="GO:0017000">
    <property type="term" value="P:antibiotic biosynthetic process"/>
    <property type="evidence" value="ECO:0007669"/>
    <property type="project" value="UniProtKB-KW"/>
</dbReference>
<keyword evidence="2" id="KW-0596">Phosphopantetheine</keyword>
<feature type="domain" description="Carrier" evidence="6">
    <location>
        <begin position="1009"/>
        <end position="1083"/>
    </location>
</feature>